<evidence type="ECO:0000256" key="4">
    <source>
        <dbReference type="SAM" id="Phobius"/>
    </source>
</evidence>
<gene>
    <name evidence="6" type="primary">Tmtc2_2</name>
    <name evidence="6" type="ORF">FJT64_021109</name>
</gene>
<keyword evidence="4 6" id="KW-0812">Transmembrane</keyword>
<protein>
    <submittedName>
        <fullName evidence="6">Transmembrane and TPR repeat-containing protein 2</fullName>
    </submittedName>
</protein>
<feature type="domain" description="DUF1736" evidence="5">
    <location>
        <begin position="259"/>
        <end position="330"/>
    </location>
</feature>
<dbReference type="GO" id="GO:0000030">
    <property type="term" value="F:mannosyltransferase activity"/>
    <property type="evidence" value="ECO:0007669"/>
    <property type="project" value="TreeGrafter"/>
</dbReference>
<dbReference type="OrthoDB" id="66906at2759"/>
<keyword evidence="7" id="KW-1185">Reference proteome</keyword>
<evidence type="ECO:0000259" key="5">
    <source>
        <dbReference type="Pfam" id="PF08409"/>
    </source>
</evidence>
<accession>A0A6A4WQH8</accession>
<dbReference type="Pfam" id="PF08409">
    <property type="entry name" value="TMTC_DUF1736"/>
    <property type="match status" value="1"/>
</dbReference>
<evidence type="ECO:0000313" key="7">
    <source>
        <dbReference type="Proteomes" id="UP000440578"/>
    </source>
</evidence>
<reference evidence="6 7" key="1">
    <citation type="submission" date="2019-07" db="EMBL/GenBank/DDBJ databases">
        <title>Draft genome assembly of a fouling barnacle, Amphibalanus amphitrite (Darwin, 1854): The first reference genome for Thecostraca.</title>
        <authorList>
            <person name="Kim W."/>
        </authorList>
    </citation>
    <scope>NUCLEOTIDE SEQUENCE [LARGE SCALE GENOMIC DNA]</scope>
    <source>
        <strain evidence="6">SNU_AA5</strain>
        <tissue evidence="6">Soma without cirri and trophi</tissue>
    </source>
</reference>
<dbReference type="PANTHER" id="PTHR44216:SF3">
    <property type="entry name" value="PROTEIN O-MANNOSYL-TRANSFERASE TMTC2"/>
    <property type="match status" value="1"/>
</dbReference>
<comment type="caution">
    <text evidence="6">The sequence shown here is derived from an EMBL/GenBank/DDBJ whole genome shotgun (WGS) entry which is preliminary data.</text>
</comment>
<feature type="transmembrane region" description="Helical" evidence="4">
    <location>
        <begin position="141"/>
        <end position="161"/>
    </location>
</feature>
<evidence type="ECO:0000256" key="1">
    <source>
        <dbReference type="ARBA" id="ARBA00022737"/>
    </source>
</evidence>
<keyword evidence="4" id="KW-1133">Transmembrane helix</keyword>
<dbReference type="Proteomes" id="UP000440578">
    <property type="component" value="Unassembled WGS sequence"/>
</dbReference>
<evidence type="ECO:0000256" key="2">
    <source>
        <dbReference type="ARBA" id="ARBA00022803"/>
    </source>
</evidence>
<dbReference type="InterPro" id="IPR052384">
    <property type="entry name" value="TMTC_O-mannosyltransferase"/>
</dbReference>
<feature type="transmembrane region" description="Helical" evidence="4">
    <location>
        <begin position="430"/>
        <end position="449"/>
    </location>
</feature>
<feature type="transmembrane region" description="Helical" evidence="4">
    <location>
        <begin position="318"/>
        <end position="337"/>
    </location>
</feature>
<dbReference type="AlphaFoldDB" id="A0A6A4WQH8"/>
<evidence type="ECO:0000313" key="6">
    <source>
        <dbReference type="EMBL" id="KAF0307559.1"/>
    </source>
</evidence>
<feature type="transmembrane region" description="Helical" evidence="4">
    <location>
        <begin position="376"/>
        <end position="399"/>
    </location>
</feature>
<feature type="transmembrane region" description="Helical" evidence="4">
    <location>
        <begin position="277"/>
        <end position="297"/>
    </location>
</feature>
<keyword evidence="2" id="KW-0802">TPR repeat</keyword>
<name>A0A6A4WQH8_AMPAM</name>
<sequence length="471" mass="50536">MPEPNGQRVTFTIRQLYIQSDTAFTFPSPCLHRRAIVTNGDVRGTTPLTAVLRHDFWGTPLEHAGSHGSYRPLTVLTFRVTHALVGLRPAAYHATNVLLHAACSALVAETAAGLSAGRRAALLSGALFAVHPVHAEAVAGLVGRADLLALLFTLCSLLSYARQARARRAAGGWGGPERRWLAAALGSAVLAVLCKEQGITALPLCLLYDVWVNSRISLTALITSRLQDKRLQRLRQCCALVALACCALLAARLSLLRGRLPWFSAADNPVASCDSRLSRALTLLHLPVVSAGLLLLPSQLSYDWAETAVPLITQLGDLRNVVSAVFYVGLAVMFYAACHPFSDTSSASSSINVNHNNNTVKRTADTGADGPGRASLLFALSFAVLMFLPASNLFFYVGFLVAERALYAPSVGFCLLVGAGLALAESRWRRIGPTLSVLLLAVLAARTVVRNQDWRDDRALYTAGIRHSPAK</sequence>
<dbReference type="GO" id="GO:0005789">
    <property type="term" value="C:endoplasmic reticulum membrane"/>
    <property type="evidence" value="ECO:0007669"/>
    <property type="project" value="TreeGrafter"/>
</dbReference>
<feature type="transmembrane region" description="Helical" evidence="4">
    <location>
        <begin position="237"/>
        <end position="257"/>
    </location>
</feature>
<feature type="transmembrane region" description="Helical" evidence="4">
    <location>
        <begin position="406"/>
        <end position="424"/>
    </location>
</feature>
<proteinExistence type="predicted"/>
<dbReference type="InterPro" id="IPR013618">
    <property type="entry name" value="TMTC_DUF1736"/>
</dbReference>
<dbReference type="GO" id="GO:0035269">
    <property type="term" value="P:protein O-linked glycosylation via mannose"/>
    <property type="evidence" value="ECO:0007669"/>
    <property type="project" value="TreeGrafter"/>
</dbReference>
<organism evidence="6 7">
    <name type="scientific">Amphibalanus amphitrite</name>
    <name type="common">Striped barnacle</name>
    <name type="synonym">Balanus amphitrite</name>
    <dbReference type="NCBI Taxonomy" id="1232801"/>
    <lineage>
        <taxon>Eukaryota</taxon>
        <taxon>Metazoa</taxon>
        <taxon>Ecdysozoa</taxon>
        <taxon>Arthropoda</taxon>
        <taxon>Crustacea</taxon>
        <taxon>Multicrustacea</taxon>
        <taxon>Cirripedia</taxon>
        <taxon>Thoracica</taxon>
        <taxon>Thoracicalcarea</taxon>
        <taxon>Balanomorpha</taxon>
        <taxon>Balanoidea</taxon>
        <taxon>Balanidae</taxon>
        <taxon>Amphibalaninae</taxon>
        <taxon>Amphibalanus</taxon>
    </lineage>
</organism>
<dbReference type="EMBL" id="VIIS01000561">
    <property type="protein sequence ID" value="KAF0307559.1"/>
    <property type="molecule type" value="Genomic_DNA"/>
</dbReference>
<dbReference type="PANTHER" id="PTHR44216">
    <property type="entry name" value="PROTEIN O-MANNOSYL-TRANSFERASE TMTC2"/>
    <property type="match status" value="1"/>
</dbReference>
<evidence type="ECO:0000256" key="3">
    <source>
        <dbReference type="ARBA" id="ARBA00023136"/>
    </source>
</evidence>
<keyword evidence="1" id="KW-0677">Repeat</keyword>
<keyword evidence="3 4" id="KW-0472">Membrane</keyword>